<sequence length="136" mass="15229">MASKESKMGKSKLPLTQVLIIRYTGKEIQGYSQIPYLNLYVKKWEENLIGGDKKIMDGDTVLLRWVLWNVSELQSDRHLRVFRMIGCKAGDRAGVVAECAFGALSLLLLAYYAVAVEANQGGTHRFLPSYICVVMA</sequence>
<accession>A0AA39U489</accession>
<dbReference type="AlphaFoldDB" id="A0AA39U489"/>
<keyword evidence="3" id="KW-1185">Reference proteome</keyword>
<keyword evidence="1" id="KW-1133">Transmembrane helix</keyword>
<keyword evidence="1" id="KW-0812">Transmembrane</keyword>
<organism evidence="2 3">
    <name type="scientific">Armillaria luteobubalina</name>
    <dbReference type="NCBI Taxonomy" id="153913"/>
    <lineage>
        <taxon>Eukaryota</taxon>
        <taxon>Fungi</taxon>
        <taxon>Dikarya</taxon>
        <taxon>Basidiomycota</taxon>
        <taxon>Agaricomycotina</taxon>
        <taxon>Agaricomycetes</taxon>
        <taxon>Agaricomycetidae</taxon>
        <taxon>Agaricales</taxon>
        <taxon>Marasmiineae</taxon>
        <taxon>Physalacriaceae</taxon>
        <taxon>Armillaria</taxon>
    </lineage>
</organism>
<evidence type="ECO:0000256" key="1">
    <source>
        <dbReference type="SAM" id="Phobius"/>
    </source>
</evidence>
<gene>
    <name evidence="2" type="ORF">EDD18DRAFT_1114830</name>
</gene>
<dbReference type="EMBL" id="JAUEPU010000113">
    <property type="protein sequence ID" value="KAK0477177.1"/>
    <property type="molecule type" value="Genomic_DNA"/>
</dbReference>
<keyword evidence="1" id="KW-0472">Membrane</keyword>
<comment type="caution">
    <text evidence="2">The sequence shown here is derived from an EMBL/GenBank/DDBJ whole genome shotgun (WGS) entry which is preliminary data.</text>
</comment>
<evidence type="ECO:0000313" key="3">
    <source>
        <dbReference type="Proteomes" id="UP001175228"/>
    </source>
</evidence>
<evidence type="ECO:0000313" key="2">
    <source>
        <dbReference type="EMBL" id="KAK0477177.1"/>
    </source>
</evidence>
<dbReference type="Proteomes" id="UP001175228">
    <property type="component" value="Unassembled WGS sequence"/>
</dbReference>
<name>A0AA39U489_9AGAR</name>
<proteinExistence type="predicted"/>
<protein>
    <submittedName>
        <fullName evidence="2">Uncharacterized protein</fullName>
    </submittedName>
</protein>
<reference evidence="2" key="1">
    <citation type="submission" date="2023-06" db="EMBL/GenBank/DDBJ databases">
        <authorList>
            <consortium name="Lawrence Berkeley National Laboratory"/>
            <person name="Ahrendt S."/>
            <person name="Sahu N."/>
            <person name="Indic B."/>
            <person name="Wong-Bajracharya J."/>
            <person name="Merenyi Z."/>
            <person name="Ke H.-M."/>
            <person name="Monk M."/>
            <person name="Kocsube S."/>
            <person name="Drula E."/>
            <person name="Lipzen A."/>
            <person name="Balint B."/>
            <person name="Henrissat B."/>
            <person name="Andreopoulos B."/>
            <person name="Martin F.M."/>
            <person name="Harder C.B."/>
            <person name="Rigling D."/>
            <person name="Ford K.L."/>
            <person name="Foster G.D."/>
            <person name="Pangilinan J."/>
            <person name="Papanicolaou A."/>
            <person name="Barry K."/>
            <person name="LaButti K."/>
            <person name="Viragh M."/>
            <person name="Koriabine M."/>
            <person name="Yan M."/>
            <person name="Riley R."/>
            <person name="Champramary S."/>
            <person name="Plett K.L."/>
            <person name="Tsai I.J."/>
            <person name="Slot J."/>
            <person name="Sipos G."/>
            <person name="Plett J."/>
            <person name="Nagy L.G."/>
            <person name="Grigoriev I.V."/>
        </authorList>
    </citation>
    <scope>NUCLEOTIDE SEQUENCE</scope>
    <source>
        <strain evidence="2">HWK02</strain>
    </source>
</reference>
<feature type="transmembrane region" description="Helical" evidence="1">
    <location>
        <begin position="93"/>
        <end position="114"/>
    </location>
</feature>